<organism evidence="2 3">
    <name type="scientific">Mucor saturninus</name>
    <dbReference type="NCBI Taxonomy" id="64648"/>
    <lineage>
        <taxon>Eukaryota</taxon>
        <taxon>Fungi</taxon>
        <taxon>Fungi incertae sedis</taxon>
        <taxon>Mucoromycota</taxon>
        <taxon>Mucoromycotina</taxon>
        <taxon>Mucoromycetes</taxon>
        <taxon>Mucorales</taxon>
        <taxon>Mucorineae</taxon>
        <taxon>Mucoraceae</taxon>
        <taxon>Mucor</taxon>
    </lineage>
</organism>
<keyword evidence="3" id="KW-1185">Reference proteome</keyword>
<comment type="caution">
    <text evidence="2">The sequence shown here is derived from an EMBL/GenBank/DDBJ whole genome shotgun (WGS) entry which is preliminary data.</text>
</comment>
<evidence type="ECO:0000256" key="1">
    <source>
        <dbReference type="SAM" id="MobiDB-lite"/>
    </source>
</evidence>
<accession>A0A8H7V287</accession>
<sequence>MDSNRSFYGTPGTSENNMSTSSSLAPGDRILFVKFSINGIVHFLRAIQEDENFDIRQFINRNFFAGVWLKLTQYTRGRAGGKTAEILAFIELIFMTIWRPLIFFPPGFCYGQHVSLIEGAKNFTAYSNNFQMRLGNHFGDAVKHLLRIRQRHAELTADRKREDLINELIVPRLWNCDMTACWNMVDIVHSLRVGNGIPPKISTRRGSPGPTENCKDPN</sequence>
<protein>
    <submittedName>
        <fullName evidence="2">Uncharacterized protein</fullName>
    </submittedName>
</protein>
<gene>
    <name evidence="2" type="ORF">INT47_005819</name>
</gene>
<feature type="region of interest" description="Disordered" evidence="1">
    <location>
        <begin position="1"/>
        <end position="22"/>
    </location>
</feature>
<dbReference type="OrthoDB" id="2207354at2759"/>
<evidence type="ECO:0000313" key="2">
    <source>
        <dbReference type="EMBL" id="KAG2200663.1"/>
    </source>
</evidence>
<dbReference type="EMBL" id="JAEPRD010000080">
    <property type="protein sequence ID" value="KAG2200663.1"/>
    <property type="molecule type" value="Genomic_DNA"/>
</dbReference>
<dbReference type="Proteomes" id="UP000603453">
    <property type="component" value="Unassembled WGS sequence"/>
</dbReference>
<proteinExistence type="predicted"/>
<name>A0A8H7V287_9FUNG</name>
<dbReference type="AlphaFoldDB" id="A0A8H7V287"/>
<evidence type="ECO:0000313" key="3">
    <source>
        <dbReference type="Proteomes" id="UP000603453"/>
    </source>
</evidence>
<feature type="region of interest" description="Disordered" evidence="1">
    <location>
        <begin position="198"/>
        <end position="218"/>
    </location>
</feature>
<reference evidence="2" key="1">
    <citation type="submission" date="2020-12" db="EMBL/GenBank/DDBJ databases">
        <title>Metabolic potential, ecology and presence of endohyphal bacteria is reflected in genomic diversity of Mucoromycotina.</title>
        <authorList>
            <person name="Muszewska A."/>
            <person name="Okrasinska A."/>
            <person name="Steczkiewicz K."/>
            <person name="Drgas O."/>
            <person name="Orlowska M."/>
            <person name="Perlinska-Lenart U."/>
            <person name="Aleksandrzak-Piekarczyk T."/>
            <person name="Szatraj K."/>
            <person name="Zielenkiewicz U."/>
            <person name="Pilsyk S."/>
            <person name="Malc E."/>
            <person name="Mieczkowski P."/>
            <person name="Kruszewska J.S."/>
            <person name="Biernat P."/>
            <person name="Pawlowska J."/>
        </authorList>
    </citation>
    <scope>NUCLEOTIDE SEQUENCE</scope>
    <source>
        <strain evidence="2">WA0000017839</strain>
    </source>
</reference>